<sequence>MYCEQFFRDGTVDWSEDKRLVFPSLAHWHGLRTFKTQIARRFGVSSPEFVLLANRSAQLVRLAARLMFRKCRNVLTTDLNWPSWQNIVCDEAVRCGQRLTNSQITPLVFSDQASADDVNERLAQAFTENGCDGVFLPAVTNLGVRLDTSSLLAKLKANGGLRFAMIDSAQSFCHIASPAPLPFADFTIAGCHKWLRGSLPLGLGICGRSIVAEQFRDMLASTPSLFGIDDPLLRFSEQIEHQAVDRYSETVNVTPLFSGNAAIVATDSGEAIVAKQACKRTANAELIRKSVPTRLWQPVETDTSMNSGIVLLQSKSHNIVRSEPNVVRSKFLEKRVAISAYKGGLVRLSAPESIDCQMIESLQDALVSVA</sequence>
<dbReference type="SUPFAM" id="SSF53383">
    <property type="entry name" value="PLP-dependent transferases"/>
    <property type="match status" value="1"/>
</dbReference>
<dbReference type="EMBL" id="CP036432">
    <property type="protein sequence ID" value="QDV83711.1"/>
    <property type="molecule type" value="Genomic_DNA"/>
</dbReference>
<organism evidence="1 2">
    <name type="scientific">Stieleria magnilauensis</name>
    <dbReference type="NCBI Taxonomy" id="2527963"/>
    <lineage>
        <taxon>Bacteria</taxon>
        <taxon>Pseudomonadati</taxon>
        <taxon>Planctomycetota</taxon>
        <taxon>Planctomycetia</taxon>
        <taxon>Pirellulales</taxon>
        <taxon>Pirellulaceae</taxon>
        <taxon>Stieleria</taxon>
    </lineage>
</organism>
<reference evidence="1 2" key="1">
    <citation type="submission" date="2019-02" db="EMBL/GenBank/DDBJ databases">
        <title>Deep-cultivation of Planctomycetes and their phenomic and genomic characterization uncovers novel biology.</title>
        <authorList>
            <person name="Wiegand S."/>
            <person name="Jogler M."/>
            <person name="Boedeker C."/>
            <person name="Pinto D."/>
            <person name="Vollmers J."/>
            <person name="Rivas-Marin E."/>
            <person name="Kohn T."/>
            <person name="Peeters S.H."/>
            <person name="Heuer A."/>
            <person name="Rast P."/>
            <person name="Oberbeckmann S."/>
            <person name="Bunk B."/>
            <person name="Jeske O."/>
            <person name="Meyerdierks A."/>
            <person name="Storesund J.E."/>
            <person name="Kallscheuer N."/>
            <person name="Luecker S."/>
            <person name="Lage O.M."/>
            <person name="Pohl T."/>
            <person name="Merkel B.J."/>
            <person name="Hornburger P."/>
            <person name="Mueller R.-W."/>
            <person name="Bruemmer F."/>
            <person name="Labrenz M."/>
            <person name="Spormann A.M."/>
            <person name="Op den Camp H."/>
            <person name="Overmann J."/>
            <person name="Amann R."/>
            <person name="Jetten M.S.M."/>
            <person name="Mascher T."/>
            <person name="Medema M.H."/>
            <person name="Devos D.P."/>
            <person name="Kaster A.-K."/>
            <person name="Ovreas L."/>
            <person name="Rohde M."/>
            <person name="Galperin M.Y."/>
            <person name="Jogler C."/>
        </authorList>
    </citation>
    <scope>NUCLEOTIDE SEQUENCE [LARGE SCALE GENOMIC DNA]</scope>
    <source>
        <strain evidence="1 2">TBK1r</strain>
    </source>
</reference>
<keyword evidence="2" id="KW-1185">Reference proteome</keyword>
<protein>
    <recommendedName>
        <fullName evidence="3">Cysteine desulfurase</fullName>
    </recommendedName>
</protein>
<evidence type="ECO:0008006" key="3">
    <source>
        <dbReference type="Google" id="ProtNLM"/>
    </source>
</evidence>
<dbReference type="Gene3D" id="3.40.640.10">
    <property type="entry name" value="Type I PLP-dependent aspartate aminotransferase-like (Major domain)"/>
    <property type="match status" value="1"/>
</dbReference>
<dbReference type="InterPro" id="IPR015421">
    <property type="entry name" value="PyrdxlP-dep_Trfase_major"/>
</dbReference>
<dbReference type="Proteomes" id="UP000318081">
    <property type="component" value="Chromosome"/>
</dbReference>
<dbReference type="Gene3D" id="3.90.1150.10">
    <property type="entry name" value="Aspartate Aminotransferase, domain 1"/>
    <property type="match status" value="1"/>
</dbReference>
<dbReference type="InterPro" id="IPR015422">
    <property type="entry name" value="PyrdxlP-dep_Trfase_small"/>
</dbReference>
<accession>A0ABX5XPF4</accession>
<name>A0ABX5XPF4_9BACT</name>
<proteinExistence type="predicted"/>
<evidence type="ECO:0000313" key="1">
    <source>
        <dbReference type="EMBL" id="QDV83711.1"/>
    </source>
</evidence>
<gene>
    <name evidence="1" type="ORF">TBK1r_26530</name>
</gene>
<evidence type="ECO:0000313" key="2">
    <source>
        <dbReference type="Proteomes" id="UP000318081"/>
    </source>
</evidence>
<dbReference type="InterPro" id="IPR015424">
    <property type="entry name" value="PyrdxlP-dep_Trfase"/>
</dbReference>